<protein>
    <submittedName>
        <fullName evidence="3">Amidohydrolase family protein</fullName>
    </submittedName>
</protein>
<evidence type="ECO:0000313" key="4">
    <source>
        <dbReference type="Proteomes" id="UP000515708"/>
    </source>
</evidence>
<gene>
    <name evidence="3" type="ORF">FVO59_01480</name>
</gene>
<dbReference type="AlphaFoldDB" id="A0A7D7WFD0"/>
<feature type="domain" description="Amidohydrolase-related" evidence="2">
    <location>
        <begin position="57"/>
        <end position="409"/>
    </location>
</feature>
<dbReference type="Proteomes" id="UP000515708">
    <property type="component" value="Chromosome"/>
</dbReference>
<proteinExistence type="predicted"/>
<sequence length="463" mass="48738">MIRGYRCERLLRDADAQVESDRGLLVEDGIILDVIAGSELARAVGAGDIEHLPGTTMPGLVDAHTHLRSTPAVAQASLPGMSFEQWAYALSALTPLPALDDATVAAAELLQAGATAAQIVLHSWGDADARLDELDAALRALGRTGLRAVVVLGFTDQAEYLPVTDGDDQAGIPLPERGMAVADWPELIRAARVLVGEAQSRVRLAIGPVAPQWCSEEGLSVLAAHRGDLRVHTHLLESAAQRTWLGGEEDPLARLRRFGLVGPFASYAHGVHLMPEEIDVVASAGASLVHCPGSNRRLGVGSAPVGEWLRRGVRSALGMDSQVADRPDLFAEIREAVRTSAEAGDPIAAADAMRMATRGGAAAIGSRGGAIAPGADADFIVVDAECEGGAQQILDQVVDAALTRTVIAGETHLPAGENDTREVERMREHLDLAVGADASGRQARIRALAEPLRRVLELSSEAR</sequence>
<dbReference type="Pfam" id="PF01979">
    <property type="entry name" value="Amidohydro_1"/>
    <property type="match status" value="1"/>
</dbReference>
<dbReference type="PANTHER" id="PTHR43794">
    <property type="entry name" value="AMINOHYDROLASE SSNA-RELATED"/>
    <property type="match status" value="1"/>
</dbReference>
<dbReference type="InterPro" id="IPR011059">
    <property type="entry name" value="Metal-dep_hydrolase_composite"/>
</dbReference>
<dbReference type="GO" id="GO:0016810">
    <property type="term" value="F:hydrolase activity, acting on carbon-nitrogen (but not peptide) bonds"/>
    <property type="evidence" value="ECO:0007669"/>
    <property type="project" value="InterPro"/>
</dbReference>
<dbReference type="RefSeq" id="WP_182253946.1">
    <property type="nucleotide sequence ID" value="NZ_CP043732.1"/>
</dbReference>
<keyword evidence="1 3" id="KW-0378">Hydrolase</keyword>
<name>A0A7D7WFD0_9MICO</name>
<reference evidence="3 4" key="1">
    <citation type="journal article" date="2020" name="Front. Microbiol.">
        <title>Design of Bacterial Strain-Specific qPCR Assays Using NGS Data and Publicly Available Resources and Its Application to Track Biocontrol Strains.</title>
        <authorList>
            <person name="Hernandez I."/>
            <person name="Sant C."/>
            <person name="Martinez R."/>
            <person name="Fernandez C."/>
        </authorList>
    </citation>
    <scope>NUCLEOTIDE SEQUENCE [LARGE SCALE GENOMIC DNA]</scope>
    <source>
        <strain evidence="3 4">B24</strain>
    </source>
</reference>
<dbReference type="InterPro" id="IPR006680">
    <property type="entry name" value="Amidohydro-rel"/>
</dbReference>
<dbReference type="SUPFAM" id="SSF51556">
    <property type="entry name" value="Metallo-dependent hydrolases"/>
    <property type="match status" value="1"/>
</dbReference>
<evidence type="ECO:0000256" key="1">
    <source>
        <dbReference type="ARBA" id="ARBA00022801"/>
    </source>
</evidence>
<dbReference type="PANTHER" id="PTHR43794:SF11">
    <property type="entry name" value="AMIDOHYDROLASE-RELATED DOMAIN-CONTAINING PROTEIN"/>
    <property type="match status" value="1"/>
</dbReference>
<evidence type="ECO:0000259" key="2">
    <source>
        <dbReference type="Pfam" id="PF01979"/>
    </source>
</evidence>
<evidence type="ECO:0000313" key="3">
    <source>
        <dbReference type="EMBL" id="QMU96013.1"/>
    </source>
</evidence>
<dbReference type="Gene3D" id="3.20.20.140">
    <property type="entry name" value="Metal-dependent hydrolases"/>
    <property type="match status" value="1"/>
</dbReference>
<organism evidence="3 4">
    <name type="scientific">Microbacterium esteraromaticum</name>
    <dbReference type="NCBI Taxonomy" id="57043"/>
    <lineage>
        <taxon>Bacteria</taxon>
        <taxon>Bacillati</taxon>
        <taxon>Actinomycetota</taxon>
        <taxon>Actinomycetes</taxon>
        <taxon>Micrococcales</taxon>
        <taxon>Microbacteriaceae</taxon>
        <taxon>Microbacterium</taxon>
    </lineage>
</organism>
<accession>A0A7D7WFD0</accession>
<dbReference type="SUPFAM" id="SSF51338">
    <property type="entry name" value="Composite domain of metallo-dependent hydrolases"/>
    <property type="match status" value="1"/>
</dbReference>
<dbReference type="EMBL" id="CP043732">
    <property type="protein sequence ID" value="QMU96013.1"/>
    <property type="molecule type" value="Genomic_DNA"/>
</dbReference>
<dbReference type="InterPro" id="IPR050287">
    <property type="entry name" value="MTA/SAH_deaminase"/>
</dbReference>
<dbReference type="InterPro" id="IPR032466">
    <property type="entry name" value="Metal_Hydrolase"/>
</dbReference>